<sequence>MIKHNSYFDNNVQSLGFQGESQPVSVGVMAVGEYRFGTEAAERMVVTSGALTVLLPGSENWQTFAAGEEFHVPANSSFDLKIEQTSSYACFYG</sequence>
<comment type="caution">
    <text evidence="4">The sequence shown here is derived from an EMBL/GenBank/DDBJ whole genome shotgun (WGS) entry which is preliminary data.</text>
</comment>
<keyword evidence="2 3" id="KW-0808">Transferase</keyword>
<comment type="catalytic activity">
    <reaction evidence="3">
        <text>guanosine + phosphate = alpha-D-ribose 1-phosphate + guanine</text>
        <dbReference type="Rhea" id="RHEA:13233"/>
        <dbReference type="ChEBI" id="CHEBI:16235"/>
        <dbReference type="ChEBI" id="CHEBI:16750"/>
        <dbReference type="ChEBI" id="CHEBI:43474"/>
        <dbReference type="ChEBI" id="CHEBI:57720"/>
        <dbReference type="EC" id="2.4.2.1"/>
    </reaction>
</comment>
<evidence type="ECO:0000256" key="1">
    <source>
        <dbReference type="ARBA" id="ARBA00022676"/>
    </source>
</evidence>
<dbReference type="RefSeq" id="WP_168449588.1">
    <property type="nucleotide sequence ID" value="NZ_JAAWWK010000002.1"/>
</dbReference>
<comment type="catalytic activity">
    <reaction evidence="3">
        <text>inosine + phosphate = alpha-D-ribose 1-phosphate + hypoxanthine</text>
        <dbReference type="Rhea" id="RHEA:27646"/>
        <dbReference type="ChEBI" id="CHEBI:17368"/>
        <dbReference type="ChEBI" id="CHEBI:17596"/>
        <dbReference type="ChEBI" id="CHEBI:43474"/>
        <dbReference type="ChEBI" id="CHEBI:57720"/>
        <dbReference type="EC" id="2.4.2.1"/>
    </reaction>
</comment>
<dbReference type="SUPFAM" id="SSF51182">
    <property type="entry name" value="RmlC-like cupins"/>
    <property type="match status" value="1"/>
</dbReference>
<dbReference type="CDD" id="cd20296">
    <property type="entry name" value="cupin_PpnP-like"/>
    <property type="match status" value="1"/>
</dbReference>
<comment type="catalytic activity">
    <reaction evidence="3">
        <text>uridine + phosphate = alpha-D-ribose 1-phosphate + uracil</text>
        <dbReference type="Rhea" id="RHEA:24388"/>
        <dbReference type="ChEBI" id="CHEBI:16704"/>
        <dbReference type="ChEBI" id="CHEBI:17568"/>
        <dbReference type="ChEBI" id="CHEBI:43474"/>
        <dbReference type="ChEBI" id="CHEBI:57720"/>
        <dbReference type="EC" id="2.4.2.2"/>
    </reaction>
</comment>
<comment type="catalytic activity">
    <reaction evidence="3">
        <text>a purine D-ribonucleoside + phosphate = a purine nucleobase + alpha-D-ribose 1-phosphate</text>
        <dbReference type="Rhea" id="RHEA:19805"/>
        <dbReference type="ChEBI" id="CHEBI:26386"/>
        <dbReference type="ChEBI" id="CHEBI:43474"/>
        <dbReference type="ChEBI" id="CHEBI:57720"/>
        <dbReference type="ChEBI" id="CHEBI:142355"/>
        <dbReference type="EC" id="2.4.2.1"/>
    </reaction>
</comment>
<dbReference type="PANTHER" id="PTHR36540:SF1">
    <property type="entry name" value="PYRIMIDINE_PURINE NUCLEOSIDE PHOSPHORYLASE"/>
    <property type="match status" value="1"/>
</dbReference>
<evidence type="ECO:0000256" key="3">
    <source>
        <dbReference type="HAMAP-Rule" id="MF_01537"/>
    </source>
</evidence>
<dbReference type="EC" id="2.4.2.1" evidence="3"/>
<accession>A0ABX1GF40</accession>
<dbReference type="Gene3D" id="2.60.120.10">
    <property type="entry name" value="Jelly Rolls"/>
    <property type="match status" value="1"/>
</dbReference>
<dbReference type="HAMAP" id="MF_01537">
    <property type="entry name" value="Nucleos_phosphorylase_PpnP"/>
    <property type="match status" value="1"/>
</dbReference>
<reference evidence="4 5" key="1">
    <citation type="submission" date="2020-04" db="EMBL/GenBank/DDBJ databases">
        <authorList>
            <person name="Yoon J."/>
        </authorList>
    </citation>
    <scope>NUCLEOTIDE SEQUENCE [LARGE SCALE GENOMIC DNA]</scope>
    <source>
        <strain evidence="4 5">KMU-166</strain>
    </source>
</reference>
<dbReference type="EMBL" id="JAAWWK010000002">
    <property type="protein sequence ID" value="NKI17058.1"/>
    <property type="molecule type" value="Genomic_DNA"/>
</dbReference>
<evidence type="ECO:0000313" key="5">
    <source>
        <dbReference type="Proteomes" id="UP000765845"/>
    </source>
</evidence>
<name>A0ABX1GF40_9GAMM</name>
<comment type="similarity">
    <text evidence="3">Belongs to the nucleoside phosphorylase PpnP family.</text>
</comment>
<keyword evidence="5" id="KW-1185">Reference proteome</keyword>
<comment type="function">
    <text evidence="3">Catalyzes the phosphorolysis of diverse nucleosides, yielding D-ribose 1-phosphate and the respective free bases. Can use uridine, adenosine, guanosine, cytidine, thymidine, inosine and xanthosine as substrates. Also catalyzes the reverse reactions.</text>
</comment>
<organism evidence="4 5">
    <name type="scientific">Spongiibacter thalassae</name>
    <dbReference type="NCBI Taxonomy" id="2721624"/>
    <lineage>
        <taxon>Bacteria</taxon>
        <taxon>Pseudomonadati</taxon>
        <taxon>Pseudomonadota</taxon>
        <taxon>Gammaproteobacteria</taxon>
        <taxon>Cellvibrionales</taxon>
        <taxon>Spongiibacteraceae</taxon>
        <taxon>Spongiibacter</taxon>
    </lineage>
</organism>
<dbReference type="Pfam" id="PF06865">
    <property type="entry name" value="Ppnp"/>
    <property type="match status" value="1"/>
</dbReference>
<evidence type="ECO:0000256" key="2">
    <source>
        <dbReference type="ARBA" id="ARBA00022679"/>
    </source>
</evidence>
<dbReference type="InterPro" id="IPR014710">
    <property type="entry name" value="RmlC-like_jellyroll"/>
</dbReference>
<comment type="catalytic activity">
    <reaction evidence="3">
        <text>cytidine + phosphate = cytosine + alpha-D-ribose 1-phosphate</text>
        <dbReference type="Rhea" id="RHEA:52540"/>
        <dbReference type="ChEBI" id="CHEBI:16040"/>
        <dbReference type="ChEBI" id="CHEBI:17562"/>
        <dbReference type="ChEBI" id="CHEBI:43474"/>
        <dbReference type="ChEBI" id="CHEBI:57720"/>
        <dbReference type="EC" id="2.4.2.2"/>
    </reaction>
</comment>
<dbReference type="PANTHER" id="PTHR36540">
    <property type="entry name" value="PYRIMIDINE/PURINE NUCLEOSIDE PHOSPHORYLASE"/>
    <property type="match status" value="1"/>
</dbReference>
<comment type="catalytic activity">
    <reaction evidence="3">
        <text>thymidine + phosphate = 2-deoxy-alpha-D-ribose 1-phosphate + thymine</text>
        <dbReference type="Rhea" id="RHEA:16037"/>
        <dbReference type="ChEBI" id="CHEBI:17748"/>
        <dbReference type="ChEBI" id="CHEBI:17821"/>
        <dbReference type="ChEBI" id="CHEBI:43474"/>
        <dbReference type="ChEBI" id="CHEBI:57259"/>
        <dbReference type="EC" id="2.4.2.2"/>
    </reaction>
</comment>
<comment type="catalytic activity">
    <reaction evidence="3">
        <text>adenosine + phosphate = alpha-D-ribose 1-phosphate + adenine</text>
        <dbReference type="Rhea" id="RHEA:27642"/>
        <dbReference type="ChEBI" id="CHEBI:16335"/>
        <dbReference type="ChEBI" id="CHEBI:16708"/>
        <dbReference type="ChEBI" id="CHEBI:43474"/>
        <dbReference type="ChEBI" id="CHEBI:57720"/>
        <dbReference type="EC" id="2.4.2.1"/>
    </reaction>
</comment>
<gene>
    <name evidence="3" type="primary">ppnP</name>
    <name evidence="4" type="ORF">HCU74_06440</name>
</gene>
<comment type="catalytic activity">
    <reaction evidence="3">
        <text>xanthosine + phosphate = alpha-D-ribose 1-phosphate + xanthine</text>
        <dbReference type="Rhea" id="RHEA:27638"/>
        <dbReference type="ChEBI" id="CHEBI:17712"/>
        <dbReference type="ChEBI" id="CHEBI:18107"/>
        <dbReference type="ChEBI" id="CHEBI:43474"/>
        <dbReference type="ChEBI" id="CHEBI:57720"/>
        <dbReference type="EC" id="2.4.2.1"/>
    </reaction>
</comment>
<proteinExistence type="inferred from homology"/>
<dbReference type="Proteomes" id="UP000765845">
    <property type="component" value="Unassembled WGS sequence"/>
</dbReference>
<keyword evidence="1 3" id="KW-0328">Glycosyltransferase</keyword>
<dbReference type="InterPro" id="IPR011051">
    <property type="entry name" value="RmlC_Cupin_sf"/>
</dbReference>
<dbReference type="EC" id="2.4.2.2" evidence="3"/>
<evidence type="ECO:0000313" key="4">
    <source>
        <dbReference type="EMBL" id="NKI17058.1"/>
    </source>
</evidence>
<protein>
    <recommendedName>
        <fullName evidence="3">Pyrimidine/purine nucleoside phosphorylase</fullName>
        <ecNumber evidence="3">2.4.2.1</ecNumber>
        <ecNumber evidence="3">2.4.2.2</ecNumber>
    </recommendedName>
    <alternativeName>
        <fullName evidence="3">Adenosine phosphorylase</fullName>
    </alternativeName>
    <alternativeName>
        <fullName evidence="3">Cytidine phosphorylase</fullName>
    </alternativeName>
    <alternativeName>
        <fullName evidence="3">Guanosine phosphorylase</fullName>
    </alternativeName>
    <alternativeName>
        <fullName evidence="3">Inosine phosphorylase</fullName>
    </alternativeName>
    <alternativeName>
        <fullName evidence="3">Thymidine phosphorylase</fullName>
    </alternativeName>
    <alternativeName>
        <fullName evidence="3">Uridine phosphorylase</fullName>
    </alternativeName>
    <alternativeName>
        <fullName evidence="3">Xanthosine phosphorylase</fullName>
    </alternativeName>
</protein>
<dbReference type="InterPro" id="IPR009664">
    <property type="entry name" value="Ppnp"/>
</dbReference>